<dbReference type="CDD" id="cd06464">
    <property type="entry name" value="ACD_sHsps-like"/>
    <property type="match status" value="1"/>
</dbReference>
<name>A0A5C1QDT8_9SPIO</name>
<dbReference type="Gene3D" id="2.60.40.790">
    <property type="match status" value="1"/>
</dbReference>
<dbReference type="SUPFAM" id="SSF49764">
    <property type="entry name" value="HSP20-like chaperones"/>
    <property type="match status" value="1"/>
</dbReference>
<evidence type="ECO:0000256" key="2">
    <source>
        <dbReference type="RuleBase" id="RU003616"/>
    </source>
</evidence>
<evidence type="ECO:0000256" key="1">
    <source>
        <dbReference type="PROSITE-ProRule" id="PRU00285"/>
    </source>
</evidence>
<dbReference type="Pfam" id="PF00011">
    <property type="entry name" value="HSP20"/>
    <property type="match status" value="1"/>
</dbReference>
<reference evidence="4 5" key="1">
    <citation type="submission" date="2019-02" db="EMBL/GenBank/DDBJ databases">
        <authorList>
            <person name="Fomenkov A."/>
            <person name="Dubinina G."/>
            <person name="Grabovich M."/>
            <person name="Vincze T."/>
            <person name="Roberts R.J."/>
        </authorList>
    </citation>
    <scope>NUCLEOTIDE SEQUENCE [LARGE SCALE GENOMIC DNA]</scope>
    <source>
        <strain evidence="4 5">P</strain>
    </source>
</reference>
<dbReference type="InterPro" id="IPR008978">
    <property type="entry name" value="HSP20-like_chaperone"/>
</dbReference>
<sequence length="118" mass="13623">MKDKKELDTRKTMAAFCNIYHDENSIIMSLEMPGVTKENLDIKVDKDLLIIHGKRDLYPEDGEYLVKEIKDYDYHQEYTIDNTIDRENIDATIKNGVVTLTLGIKESAKPRTIKITTS</sequence>
<dbReference type="InterPro" id="IPR002068">
    <property type="entry name" value="A-crystallin/Hsp20_dom"/>
</dbReference>
<reference evidence="4 5" key="2">
    <citation type="submission" date="2019-09" db="EMBL/GenBank/DDBJ databases">
        <title>Complete Genome Sequence and Methylome Analysis of free living Spirochaetas.</title>
        <authorList>
            <person name="Leshcheva N."/>
            <person name="Mikheeva N."/>
        </authorList>
    </citation>
    <scope>NUCLEOTIDE SEQUENCE [LARGE SCALE GENOMIC DNA]</scope>
    <source>
        <strain evidence="4 5">P</strain>
    </source>
</reference>
<dbReference type="EMBL" id="CP035807">
    <property type="protein sequence ID" value="QEN04362.1"/>
    <property type="molecule type" value="Genomic_DNA"/>
</dbReference>
<dbReference type="KEGG" id="sper:EW093_06490"/>
<dbReference type="PROSITE" id="PS01031">
    <property type="entry name" value="SHSP"/>
    <property type="match status" value="1"/>
</dbReference>
<gene>
    <name evidence="4" type="ORF">EW093_06490</name>
</gene>
<keyword evidence="5" id="KW-1185">Reference proteome</keyword>
<feature type="domain" description="SHSP" evidence="3">
    <location>
        <begin position="7"/>
        <end position="118"/>
    </location>
</feature>
<dbReference type="OrthoDB" id="370667at2"/>
<comment type="similarity">
    <text evidence="1 2">Belongs to the small heat shock protein (HSP20) family.</text>
</comment>
<evidence type="ECO:0000313" key="4">
    <source>
        <dbReference type="EMBL" id="QEN04362.1"/>
    </source>
</evidence>
<evidence type="ECO:0000259" key="3">
    <source>
        <dbReference type="PROSITE" id="PS01031"/>
    </source>
</evidence>
<protein>
    <submittedName>
        <fullName evidence="4">Hsp20/alpha crystallin family protein</fullName>
    </submittedName>
</protein>
<accession>A0A5C1QDT8</accession>
<dbReference type="RefSeq" id="WP_149567609.1">
    <property type="nucleotide sequence ID" value="NZ_CP035807.1"/>
</dbReference>
<evidence type="ECO:0000313" key="5">
    <source>
        <dbReference type="Proteomes" id="UP000323824"/>
    </source>
</evidence>
<dbReference type="Proteomes" id="UP000323824">
    <property type="component" value="Chromosome"/>
</dbReference>
<organism evidence="4 5">
    <name type="scientific">Thiospirochaeta perfilievii</name>
    <dbReference type="NCBI Taxonomy" id="252967"/>
    <lineage>
        <taxon>Bacteria</taxon>
        <taxon>Pseudomonadati</taxon>
        <taxon>Spirochaetota</taxon>
        <taxon>Spirochaetia</taxon>
        <taxon>Spirochaetales</taxon>
        <taxon>Spirochaetaceae</taxon>
        <taxon>Thiospirochaeta</taxon>
    </lineage>
</organism>
<proteinExistence type="inferred from homology"/>
<dbReference type="AlphaFoldDB" id="A0A5C1QDT8"/>